<dbReference type="EMBL" id="WIOL01000003">
    <property type="protein sequence ID" value="MQT17356.1"/>
    <property type="molecule type" value="Genomic_DNA"/>
</dbReference>
<dbReference type="PROSITE" id="PS00086">
    <property type="entry name" value="CYTOCHROME_P450"/>
    <property type="match status" value="1"/>
</dbReference>
<dbReference type="RefSeq" id="WP_152577832.1">
    <property type="nucleotide sequence ID" value="NZ_JAATJI010000002.1"/>
</dbReference>
<keyword evidence="2" id="KW-0408">Iron</keyword>
<keyword evidence="2" id="KW-0479">Metal-binding</keyword>
<organism evidence="3 4">
    <name type="scientific">Sandarakinorhabdus fusca</name>
    <dbReference type="NCBI Taxonomy" id="1439888"/>
    <lineage>
        <taxon>Bacteria</taxon>
        <taxon>Pseudomonadati</taxon>
        <taxon>Pseudomonadota</taxon>
        <taxon>Alphaproteobacteria</taxon>
        <taxon>Sphingomonadales</taxon>
        <taxon>Sphingosinicellaceae</taxon>
        <taxon>Sandarakinorhabdus</taxon>
    </lineage>
</organism>
<keyword evidence="4" id="KW-1185">Reference proteome</keyword>
<comment type="similarity">
    <text evidence="1 2">Belongs to the cytochrome P450 family.</text>
</comment>
<dbReference type="Pfam" id="PF00067">
    <property type="entry name" value="p450"/>
    <property type="match status" value="1"/>
</dbReference>
<evidence type="ECO:0000256" key="2">
    <source>
        <dbReference type="RuleBase" id="RU000461"/>
    </source>
</evidence>
<keyword evidence="2" id="KW-0503">Monooxygenase</keyword>
<gene>
    <name evidence="3" type="ORF">F3168_08780</name>
</gene>
<dbReference type="PRINTS" id="PR00359">
    <property type="entry name" value="BP450"/>
</dbReference>
<comment type="caution">
    <text evidence="3">The sequence shown here is derived from an EMBL/GenBank/DDBJ whole genome shotgun (WGS) entry which is preliminary data.</text>
</comment>
<dbReference type="InterPro" id="IPR017972">
    <property type="entry name" value="Cyt_P450_CS"/>
</dbReference>
<dbReference type="OrthoDB" id="5522954at2"/>
<dbReference type="AlphaFoldDB" id="A0A7C9GQ50"/>
<protein>
    <submittedName>
        <fullName evidence="3">Cytochrome P450</fullName>
    </submittedName>
</protein>
<dbReference type="PANTHER" id="PTHR46696:SF1">
    <property type="entry name" value="CYTOCHROME P450 YJIB-RELATED"/>
    <property type="match status" value="1"/>
</dbReference>
<dbReference type="InterPro" id="IPR036396">
    <property type="entry name" value="Cyt_P450_sf"/>
</dbReference>
<keyword evidence="2" id="KW-0349">Heme</keyword>
<dbReference type="InterPro" id="IPR001128">
    <property type="entry name" value="Cyt_P450"/>
</dbReference>
<proteinExistence type="inferred from homology"/>
<dbReference type="GO" id="GO:0020037">
    <property type="term" value="F:heme binding"/>
    <property type="evidence" value="ECO:0007669"/>
    <property type="project" value="InterPro"/>
</dbReference>
<name>A0A7C9GQ50_9SPHN</name>
<evidence type="ECO:0000313" key="4">
    <source>
        <dbReference type="Proteomes" id="UP000481327"/>
    </source>
</evidence>
<dbReference type="PANTHER" id="PTHR46696">
    <property type="entry name" value="P450, PUTATIVE (EUROFUNG)-RELATED"/>
    <property type="match status" value="1"/>
</dbReference>
<dbReference type="SUPFAM" id="SSF48264">
    <property type="entry name" value="Cytochrome P450"/>
    <property type="match status" value="1"/>
</dbReference>
<accession>A0A7C9GQ50</accession>
<dbReference type="CDD" id="cd11033">
    <property type="entry name" value="CYP142-like"/>
    <property type="match status" value="1"/>
</dbReference>
<sequence>MATQPSLGAEAPISHTVSREDYEYVWPLPPRRRPPLKDYSAESLREYLATAPLDEVDIADPMYWETDTHWTFFKRLRDEAPVHFTGVNANRHRGYWSVTRWADIMAVDTNHQIFSSDAHLGGITLFDMDQDFIMPMFIAMDQPKHDVQRKAVNPIVSGSNLQAFEALIRSRTQEVLDGLPRGEEFDWVDRVSIELTSRMLATLFDFPQEHRRKLTWWSDIATADPEVPGNLQKEERQAALLGMLQEFMGLWNDRVNDPEPKGDLISMLAHNPATRNMPPMEFMGNLVLLIVGGNDTTRNSITGGLKFLNDNPAEYAKLRANHGLIEPMVSEIIRYQTPLAHMRRTALEDTILGGQHIAKGDKVVMWYASGNRDERAIENPDAFIIDRPRARQHMSFGFGIHRCVGNRLAELQLKILWEEILARFDNIEVVSEPERVPSAFVKGYKSLMVRIPA</sequence>
<keyword evidence="2" id="KW-0560">Oxidoreductase</keyword>
<dbReference type="GO" id="GO:0005506">
    <property type="term" value="F:iron ion binding"/>
    <property type="evidence" value="ECO:0007669"/>
    <property type="project" value="InterPro"/>
</dbReference>
<dbReference type="InterPro" id="IPR002397">
    <property type="entry name" value="Cyt_P450_B"/>
</dbReference>
<dbReference type="GO" id="GO:0004497">
    <property type="term" value="F:monooxygenase activity"/>
    <property type="evidence" value="ECO:0007669"/>
    <property type="project" value="UniProtKB-KW"/>
</dbReference>
<dbReference type="Gene3D" id="1.10.630.10">
    <property type="entry name" value="Cytochrome P450"/>
    <property type="match status" value="1"/>
</dbReference>
<evidence type="ECO:0000313" key="3">
    <source>
        <dbReference type="EMBL" id="MQT17356.1"/>
    </source>
</evidence>
<dbReference type="Proteomes" id="UP000481327">
    <property type="component" value="Unassembled WGS sequence"/>
</dbReference>
<dbReference type="GO" id="GO:0016705">
    <property type="term" value="F:oxidoreductase activity, acting on paired donors, with incorporation or reduction of molecular oxygen"/>
    <property type="evidence" value="ECO:0007669"/>
    <property type="project" value="InterPro"/>
</dbReference>
<evidence type="ECO:0000256" key="1">
    <source>
        <dbReference type="ARBA" id="ARBA00010617"/>
    </source>
</evidence>
<reference evidence="3 4" key="1">
    <citation type="submission" date="2019-09" db="EMBL/GenBank/DDBJ databases">
        <title>Polymorphobacter sp. isolated from a lake in China.</title>
        <authorList>
            <person name="Liu Z."/>
        </authorList>
    </citation>
    <scope>NUCLEOTIDE SEQUENCE [LARGE SCALE GENOMIC DNA]</scope>
    <source>
        <strain evidence="3 4">D40P</strain>
    </source>
</reference>